<feature type="compositionally biased region" description="Basic and acidic residues" evidence="1">
    <location>
        <begin position="43"/>
        <end position="57"/>
    </location>
</feature>
<accession>A0A699WYD7</accession>
<feature type="region of interest" description="Disordered" evidence="1">
    <location>
        <begin position="40"/>
        <end position="61"/>
    </location>
</feature>
<protein>
    <submittedName>
        <fullName evidence="2">Uncharacterized protein</fullName>
    </submittedName>
</protein>
<sequence>MRLLHAGFRDVAVGHVPEAGGKTCNALPDRRRLVRQPVPLHRLPPDHRRRPTDDRIAARRIRPQCIGRSAARAAT</sequence>
<organism evidence="2">
    <name type="scientific">Tanacetum cinerariifolium</name>
    <name type="common">Dalmatian daisy</name>
    <name type="synonym">Chrysanthemum cinerariifolium</name>
    <dbReference type="NCBI Taxonomy" id="118510"/>
    <lineage>
        <taxon>Eukaryota</taxon>
        <taxon>Viridiplantae</taxon>
        <taxon>Streptophyta</taxon>
        <taxon>Embryophyta</taxon>
        <taxon>Tracheophyta</taxon>
        <taxon>Spermatophyta</taxon>
        <taxon>Magnoliopsida</taxon>
        <taxon>eudicotyledons</taxon>
        <taxon>Gunneridae</taxon>
        <taxon>Pentapetalae</taxon>
        <taxon>asterids</taxon>
        <taxon>campanulids</taxon>
        <taxon>Asterales</taxon>
        <taxon>Asteraceae</taxon>
        <taxon>Asteroideae</taxon>
        <taxon>Anthemideae</taxon>
        <taxon>Anthemidinae</taxon>
        <taxon>Tanacetum</taxon>
    </lineage>
</organism>
<evidence type="ECO:0000313" key="2">
    <source>
        <dbReference type="EMBL" id="GFD52812.1"/>
    </source>
</evidence>
<name>A0A699WYD7_TANCI</name>
<proteinExistence type="predicted"/>
<dbReference type="EMBL" id="BKCJ011786678">
    <property type="protein sequence ID" value="GFD52812.1"/>
    <property type="molecule type" value="Genomic_DNA"/>
</dbReference>
<comment type="caution">
    <text evidence="2">The sequence shown here is derived from an EMBL/GenBank/DDBJ whole genome shotgun (WGS) entry which is preliminary data.</text>
</comment>
<dbReference type="AlphaFoldDB" id="A0A699WYD7"/>
<reference evidence="2" key="1">
    <citation type="journal article" date="2019" name="Sci. Rep.">
        <title>Draft genome of Tanacetum cinerariifolium, the natural source of mosquito coil.</title>
        <authorList>
            <person name="Yamashiro T."/>
            <person name="Shiraishi A."/>
            <person name="Satake H."/>
            <person name="Nakayama K."/>
        </authorList>
    </citation>
    <scope>NUCLEOTIDE SEQUENCE</scope>
</reference>
<gene>
    <name evidence="2" type="ORF">Tci_924781</name>
</gene>
<evidence type="ECO:0000256" key="1">
    <source>
        <dbReference type="SAM" id="MobiDB-lite"/>
    </source>
</evidence>